<feature type="transmembrane region" description="Helical" evidence="1">
    <location>
        <begin position="212"/>
        <end position="231"/>
    </location>
</feature>
<keyword evidence="1" id="KW-0472">Membrane</keyword>
<dbReference type="InterPro" id="IPR009339">
    <property type="entry name" value="DUF998"/>
</dbReference>
<reference evidence="3" key="1">
    <citation type="submission" date="2018-12" db="EMBL/GenBank/DDBJ databases">
        <title>Tengunoibacter tsumagoiensis gen. nov., sp. nov., Dictyobacter kobayashii sp. nov., D. alpinus sp. nov., and D. joshuensis sp. nov. and description of Dictyobacteraceae fam. nov. within the order Ktedonobacterales isolated from Tengu-no-mugimeshi.</title>
        <authorList>
            <person name="Wang C.M."/>
            <person name="Zheng Y."/>
            <person name="Sakai Y."/>
            <person name="Toyoda A."/>
            <person name="Minakuchi Y."/>
            <person name="Abe K."/>
            <person name="Yokota A."/>
            <person name="Yabe S."/>
        </authorList>
    </citation>
    <scope>NUCLEOTIDE SEQUENCE [LARGE SCALE GENOMIC DNA]</scope>
    <source>
        <strain evidence="3">Uno11</strain>
    </source>
</reference>
<comment type="caution">
    <text evidence="2">The sequence shown here is derived from an EMBL/GenBank/DDBJ whole genome shotgun (WGS) entry which is preliminary data.</text>
</comment>
<feature type="transmembrane region" description="Helical" evidence="1">
    <location>
        <begin position="98"/>
        <end position="117"/>
    </location>
</feature>
<protein>
    <recommendedName>
        <fullName evidence="4">DUF998 domain-containing protein</fullName>
    </recommendedName>
</protein>
<evidence type="ECO:0000256" key="1">
    <source>
        <dbReference type="SAM" id="Phobius"/>
    </source>
</evidence>
<dbReference type="Proteomes" id="UP000287188">
    <property type="component" value="Unassembled WGS sequence"/>
</dbReference>
<organism evidence="2 3">
    <name type="scientific">Dictyobacter kobayashii</name>
    <dbReference type="NCBI Taxonomy" id="2014872"/>
    <lineage>
        <taxon>Bacteria</taxon>
        <taxon>Bacillati</taxon>
        <taxon>Chloroflexota</taxon>
        <taxon>Ktedonobacteria</taxon>
        <taxon>Ktedonobacterales</taxon>
        <taxon>Dictyobacteraceae</taxon>
        <taxon>Dictyobacter</taxon>
    </lineage>
</organism>
<keyword evidence="1" id="KW-1133">Transmembrane helix</keyword>
<feature type="transmembrane region" description="Helical" evidence="1">
    <location>
        <begin position="21"/>
        <end position="41"/>
    </location>
</feature>
<gene>
    <name evidence="2" type="ORF">KDK_56400</name>
</gene>
<dbReference type="AlphaFoldDB" id="A0A402ARW0"/>
<keyword evidence="1" id="KW-0812">Transmembrane</keyword>
<evidence type="ECO:0000313" key="3">
    <source>
        <dbReference type="Proteomes" id="UP000287188"/>
    </source>
</evidence>
<evidence type="ECO:0008006" key="4">
    <source>
        <dbReference type="Google" id="ProtNLM"/>
    </source>
</evidence>
<feature type="transmembrane region" description="Helical" evidence="1">
    <location>
        <begin position="171"/>
        <end position="192"/>
    </location>
</feature>
<accession>A0A402ARW0</accession>
<evidence type="ECO:0000313" key="2">
    <source>
        <dbReference type="EMBL" id="GCE21840.1"/>
    </source>
</evidence>
<keyword evidence="3" id="KW-1185">Reference proteome</keyword>
<name>A0A402ARW0_9CHLR</name>
<proteinExistence type="predicted"/>
<sequence>MAIMQNETASRHTSRALPTPLLLWLSCSTLASLLFTTTYLIEGATRPGYSTLQQSISALSLGPGGWVQQVNFIIFGLLILWTAFAWRKVLTGGRGATSYPIFRVLEGLGILMDGFFSQDPTQGYPQGAVLTPPTLHGTLHVVFAFMAITSIACGFFVLAWRFLKEPHWRGWAAYSLITGILTIVFITLFGMANGQHSEIAGLYERLSTGLGTLWGILFLARLWLGTGFGAYQHPTNPNQ</sequence>
<dbReference type="Pfam" id="PF06197">
    <property type="entry name" value="DUF998"/>
    <property type="match status" value="1"/>
</dbReference>
<dbReference type="EMBL" id="BIFS01000001">
    <property type="protein sequence ID" value="GCE21840.1"/>
    <property type="molecule type" value="Genomic_DNA"/>
</dbReference>
<feature type="transmembrane region" description="Helical" evidence="1">
    <location>
        <begin position="66"/>
        <end position="86"/>
    </location>
</feature>
<dbReference type="RefSeq" id="WP_126553769.1">
    <property type="nucleotide sequence ID" value="NZ_BIFS01000001.1"/>
</dbReference>
<dbReference type="OrthoDB" id="162515at2"/>
<feature type="transmembrane region" description="Helical" evidence="1">
    <location>
        <begin position="137"/>
        <end position="159"/>
    </location>
</feature>